<evidence type="ECO:0000256" key="8">
    <source>
        <dbReference type="SAM" id="MobiDB-lite"/>
    </source>
</evidence>
<feature type="domain" description="Protein kinase" evidence="9">
    <location>
        <begin position="20"/>
        <end position="285"/>
    </location>
</feature>
<dbReference type="InterPro" id="IPR011009">
    <property type="entry name" value="Kinase-like_dom_sf"/>
</dbReference>
<proteinExistence type="inferred from homology"/>
<reference evidence="10 11" key="1">
    <citation type="journal article" date="2018" name="Biotechnol. Biofuels">
        <title>Integrative visual omics of the white-rot fungus Polyporus brumalis exposes the biotechnological potential of its oxidative enzymes for delignifying raw plant biomass.</title>
        <authorList>
            <person name="Miyauchi S."/>
            <person name="Rancon A."/>
            <person name="Drula E."/>
            <person name="Hage H."/>
            <person name="Chaduli D."/>
            <person name="Favel A."/>
            <person name="Grisel S."/>
            <person name="Henrissat B."/>
            <person name="Herpoel-Gimbert I."/>
            <person name="Ruiz-Duenas F.J."/>
            <person name="Chevret D."/>
            <person name="Hainaut M."/>
            <person name="Lin J."/>
            <person name="Wang M."/>
            <person name="Pangilinan J."/>
            <person name="Lipzen A."/>
            <person name="Lesage-Meessen L."/>
            <person name="Navarro D."/>
            <person name="Riley R."/>
            <person name="Grigoriev I.V."/>
            <person name="Zhou S."/>
            <person name="Raouche S."/>
            <person name="Rosso M.N."/>
        </authorList>
    </citation>
    <scope>NUCLEOTIDE SEQUENCE [LARGE SCALE GENOMIC DNA]</scope>
    <source>
        <strain evidence="10 11">BRFM 1820</strain>
    </source>
</reference>
<dbReference type="GO" id="GO:0000407">
    <property type="term" value="C:phagophore assembly site"/>
    <property type="evidence" value="ECO:0007669"/>
    <property type="project" value="TreeGrafter"/>
</dbReference>
<dbReference type="GO" id="GO:0005829">
    <property type="term" value="C:cytosol"/>
    <property type="evidence" value="ECO:0007669"/>
    <property type="project" value="TreeGrafter"/>
</dbReference>
<evidence type="ECO:0000259" key="9">
    <source>
        <dbReference type="PROSITE" id="PS50011"/>
    </source>
</evidence>
<dbReference type="OrthoDB" id="541276at2759"/>
<dbReference type="GO" id="GO:0010506">
    <property type="term" value="P:regulation of autophagy"/>
    <property type="evidence" value="ECO:0007669"/>
    <property type="project" value="InterPro"/>
</dbReference>
<evidence type="ECO:0000256" key="1">
    <source>
        <dbReference type="ARBA" id="ARBA00012513"/>
    </source>
</evidence>
<dbReference type="SUPFAM" id="SSF56112">
    <property type="entry name" value="Protein kinase-like (PK-like)"/>
    <property type="match status" value="1"/>
</dbReference>
<dbReference type="PANTHER" id="PTHR24348">
    <property type="entry name" value="SERINE/THREONINE-PROTEIN KINASE UNC-51-RELATED"/>
    <property type="match status" value="1"/>
</dbReference>
<evidence type="ECO:0000256" key="7">
    <source>
        <dbReference type="RuleBase" id="RU000304"/>
    </source>
</evidence>
<dbReference type="Pfam" id="PF00069">
    <property type="entry name" value="Pkinase"/>
    <property type="match status" value="1"/>
</dbReference>
<dbReference type="PANTHER" id="PTHR24348:SF22">
    <property type="entry name" value="NON-SPECIFIC SERINE_THREONINE PROTEIN KINASE"/>
    <property type="match status" value="1"/>
</dbReference>
<keyword evidence="2" id="KW-0808">Transferase</keyword>
<dbReference type="InterPro" id="IPR045269">
    <property type="entry name" value="Atg1-like"/>
</dbReference>
<evidence type="ECO:0000256" key="5">
    <source>
        <dbReference type="ARBA" id="ARBA00022840"/>
    </source>
</evidence>
<dbReference type="GO" id="GO:0004674">
    <property type="term" value="F:protein serine/threonine kinase activity"/>
    <property type="evidence" value="ECO:0007669"/>
    <property type="project" value="UniProtKB-KW"/>
</dbReference>
<keyword evidence="5 6" id="KW-0067">ATP-binding</keyword>
<gene>
    <name evidence="10" type="ORF">OH76DRAFT_1483660</name>
</gene>
<dbReference type="SMART" id="SM00220">
    <property type="entry name" value="S_TKc"/>
    <property type="match status" value="1"/>
</dbReference>
<evidence type="ECO:0000256" key="4">
    <source>
        <dbReference type="ARBA" id="ARBA00022777"/>
    </source>
</evidence>
<dbReference type="PROSITE" id="PS00107">
    <property type="entry name" value="PROTEIN_KINASE_ATP"/>
    <property type="match status" value="1"/>
</dbReference>
<name>A0A371D8M1_9APHY</name>
<feature type="binding site" evidence="6">
    <location>
        <position position="52"/>
    </location>
    <ligand>
        <name>ATP</name>
        <dbReference type="ChEBI" id="CHEBI:30616"/>
    </ligand>
</feature>
<dbReference type="EMBL" id="KZ857409">
    <property type="protein sequence ID" value="RDX48881.1"/>
    <property type="molecule type" value="Genomic_DNA"/>
</dbReference>
<keyword evidence="11" id="KW-1185">Reference proteome</keyword>
<protein>
    <recommendedName>
        <fullName evidence="1">non-specific serine/threonine protein kinase</fullName>
        <ecNumber evidence="1">2.7.11.1</ecNumber>
    </recommendedName>
</protein>
<keyword evidence="4" id="KW-0418">Kinase</keyword>
<keyword evidence="7" id="KW-0723">Serine/threonine-protein kinase</keyword>
<dbReference type="InterPro" id="IPR008271">
    <property type="entry name" value="Ser/Thr_kinase_AS"/>
</dbReference>
<dbReference type="GO" id="GO:0000045">
    <property type="term" value="P:autophagosome assembly"/>
    <property type="evidence" value="ECO:0007669"/>
    <property type="project" value="TreeGrafter"/>
</dbReference>
<evidence type="ECO:0000256" key="3">
    <source>
        <dbReference type="ARBA" id="ARBA00022741"/>
    </source>
</evidence>
<feature type="region of interest" description="Disordered" evidence="8">
    <location>
        <begin position="335"/>
        <end position="357"/>
    </location>
</feature>
<dbReference type="EC" id="2.7.11.1" evidence="1"/>
<sequence>MPASEFTKPNLTGSVIDGRYRLIRILGSGSFGIVYRAIDLRAPIEARDRAIKFVSKAGRKDSSIATLRNEMTLHKRVSHLPNVITLHDAYEVADYFVFVMDYCSGGDLGNYLAECGQFTDTQEVKKVILTLLDTVAALHEEGIYHRDLKPHNILISRDRTQVFLADFGLASDISEYEFACGTMAYMPPECVLFDPRRKPNARKADMWALGLILLNMVSGGIPWRRASRISDTFSEFVDDPNYLLQCIPLSTGANRIIRRMLRANPLIRANIADVRAMIFELDSFWRSYDEPAPSEWEALATMRSTIASEMDFDNSLSWAPNTQARQMATMNHSAGSAATSATRFSSGRSTPKSTLVASPTGSVMMVKDMRERKDMGERVRSLVSRVTKKLAMAS</sequence>
<evidence type="ECO:0000256" key="6">
    <source>
        <dbReference type="PROSITE-ProRule" id="PRU10141"/>
    </source>
</evidence>
<evidence type="ECO:0000256" key="2">
    <source>
        <dbReference type="ARBA" id="ARBA00022679"/>
    </source>
</evidence>
<comment type="similarity">
    <text evidence="7">Belongs to the protein kinase superfamily.</text>
</comment>
<dbReference type="GO" id="GO:0005524">
    <property type="term" value="F:ATP binding"/>
    <property type="evidence" value="ECO:0007669"/>
    <property type="project" value="UniProtKB-UniRule"/>
</dbReference>
<dbReference type="Proteomes" id="UP000256964">
    <property type="component" value="Unassembled WGS sequence"/>
</dbReference>
<dbReference type="GO" id="GO:0005776">
    <property type="term" value="C:autophagosome"/>
    <property type="evidence" value="ECO:0007669"/>
    <property type="project" value="TreeGrafter"/>
</dbReference>
<accession>A0A371D8M1</accession>
<evidence type="ECO:0000313" key="11">
    <source>
        <dbReference type="Proteomes" id="UP000256964"/>
    </source>
</evidence>
<dbReference type="InterPro" id="IPR000719">
    <property type="entry name" value="Prot_kinase_dom"/>
</dbReference>
<dbReference type="PROSITE" id="PS50011">
    <property type="entry name" value="PROTEIN_KINASE_DOM"/>
    <property type="match status" value="1"/>
</dbReference>
<dbReference type="PROSITE" id="PS00108">
    <property type="entry name" value="PROTEIN_KINASE_ST"/>
    <property type="match status" value="1"/>
</dbReference>
<dbReference type="GO" id="GO:0016020">
    <property type="term" value="C:membrane"/>
    <property type="evidence" value="ECO:0007669"/>
    <property type="project" value="TreeGrafter"/>
</dbReference>
<keyword evidence="3 6" id="KW-0547">Nucleotide-binding</keyword>
<dbReference type="Gene3D" id="1.10.510.10">
    <property type="entry name" value="Transferase(Phosphotransferase) domain 1"/>
    <property type="match status" value="1"/>
</dbReference>
<dbReference type="STRING" id="139420.A0A371D8M1"/>
<dbReference type="InterPro" id="IPR017441">
    <property type="entry name" value="Protein_kinase_ATP_BS"/>
</dbReference>
<organism evidence="10 11">
    <name type="scientific">Lentinus brumalis</name>
    <dbReference type="NCBI Taxonomy" id="2498619"/>
    <lineage>
        <taxon>Eukaryota</taxon>
        <taxon>Fungi</taxon>
        <taxon>Dikarya</taxon>
        <taxon>Basidiomycota</taxon>
        <taxon>Agaricomycotina</taxon>
        <taxon>Agaricomycetes</taxon>
        <taxon>Polyporales</taxon>
        <taxon>Polyporaceae</taxon>
        <taxon>Lentinus</taxon>
    </lineage>
</organism>
<dbReference type="AlphaFoldDB" id="A0A371D8M1"/>
<evidence type="ECO:0000313" key="10">
    <source>
        <dbReference type="EMBL" id="RDX48881.1"/>
    </source>
</evidence>